<accession>A0ABM5P9E0</accession>
<name>A0ABM5P9E0_DEHRP</name>
<organism evidence="1 2">
    <name type="scientific">Dehalobacter restrictus (strain DSM 9455 / PER-K23)</name>
    <dbReference type="NCBI Taxonomy" id="871738"/>
    <lineage>
        <taxon>Bacteria</taxon>
        <taxon>Bacillati</taxon>
        <taxon>Bacillota</taxon>
        <taxon>Clostridia</taxon>
        <taxon>Eubacteriales</taxon>
        <taxon>Desulfitobacteriaceae</taxon>
        <taxon>Dehalobacter</taxon>
    </lineage>
</organism>
<reference evidence="1 2" key="1">
    <citation type="journal article" date="2013" name="Stand. Genomic Sci.">
        <title>Complete genome sequence of Dehalobacter restrictus PER-K23(T.).</title>
        <authorList>
            <person name="Kruse T."/>
            <person name="Maillard J."/>
            <person name="Goodwin L."/>
            <person name="Woyke T."/>
            <person name="Teshima H."/>
            <person name="Bruce D."/>
            <person name="Detter C."/>
            <person name="Tapia R."/>
            <person name="Han C."/>
            <person name="Huntemann M."/>
            <person name="Wei C.L."/>
            <person name="Han J."/>
            <person name="Chen A."/>
            <person name="Kyrpides N."/>
            <person name="Szeto E."/>
            <person name="Markowitz V."/>
            <person name="Ivanova N."/>
            <person name="Pagani I."/>
            <person name="Pati A."/>
            <person name="Pitluck S."/>
            <person name="Nolan M."/>
            <person name="Holliger C."/>
            <person name="Smidt H."/>
        </authorList>
    </citation>
    <scope>NUCLEOTIDE SEQUENCE [LARGE SCALE GENOMIC DNA]</scope>
    <source>
        <strain evidence="2">DSM 9455</strain>
    </source>
</reference>
<gene>
    <name evidence="1" type="ORF">DEHRE_02285</name>
</gene>
<evidence type="ECO:0000313" key="1">
    <source>
        <dbReference type="EMBL" id="AHF11243.1"/>
    </source>
</evidence>
<dbReference type="EMBL" id="CP007033">
    <property type="protein sequence ID" value="AHF11243.1"/>
    <property type="molecule type" value="Genomic_DNA"/>
</dbReference>
<protein>
    <submittedName>
        <fullName evidence="1">Uncharacterized protein</fullName>
    </submittedName>
</protein>
<sequence length="124" mass="13496">MMPGRLLRARPTVLHKATMEVKDGSNQTIATYTYDSQGQRLTKTTGGSTITYHYGNGSVLYETKSGDADNILHALYINSPGGEPLAVSMNYNITNPGSNAWYYYHYNVHGDVVAVTSADGSIMV</sequence>
<keyword evidence="2" id="KW-1185">Reference proteome</keyword>
<proteinExistence type="predicted"/>
<evidence type="ECO:0000313" key="2">
    <source>
        <dbReference type="Proteomes" id="UP000018934"/>
    </source>
</evidence>
<dbReference type="Gene3D" id="2.180.10.10">
    <property type="entry name" value="RHS repeat-associated core"/>
    <property type="match status" value="1"/>
</dbReference>
<dbReference type="Proteomes" id="UP000018934">
    <property type="component" value="Chromosome"/>
</dbReference>